<dbReference type="EMBL" id="SNRY01007215">
    <property type="protein sequence ID" value="KAA6310868.1"/>
    <property type="molecule type" value="Genomic_DNA"/>
</dbReference>
<comment type="caution">
    <text evidence="1">The sequence shown here is derived from an EMBL/GenBank/DDBJ whole genome shotgun (WGS) entry which is preliminary data.</text>
</comment>
<proteinExistence type="predicted"/>
<name>A0A5J4PPU1_9ZZZZ</name>
<evidence type="ECO:0008006" key="2">
    <source>
        <dbReference type="Google" id="ProtNLM"/>
    </source>
</evidence>
<protein>
    <recommendedName>
        <fullName evidence="2">Alpha-amylase</fullName>
    </recommendedName>
</protein>
<dbReference type="AlphaFoldDB" id="A0A5J4PPU1"/>
<dbReference type="SUPFAM" id="SSF51011">
    <property type="entry name" value="Glycosyl hydrolase domain"/>
    <property type="match status" value="1"/>
</dbReference>
<feature type="non-terminal residue" evidence="1">
    <location>
        <position position="1"/>
    </location>
</feature>
<accession>A0A5J4PPU1</accession>
<organism evidence="1">
    <name type="scientific">termite gut metagenome</name>
    <dbReference type="NCBI Taxonomy" id="433724"/>
    <lineage>
        <taxon>unclassified sequences</taxon>
        <taxon>metagenomes</taxon>
        <taxon>organismal metagenomes</taxon>
    </lineage>
</organism>
<reference evidence="1" key="1">
    <citation type="submission" date="2019-03" db="EMBL/GenBank/DDBJ databases">
        <title>Single cell metagenomics reveals metabolic interactions within the superorganism composed of flagellate Streblomastix strix and complex community of Bacteroidetes bacteria on its surface.</title>
        <authorList>
            <person name="Treitli S.C."/>
            <person name="Kolisko M."/>
            <person name="Husnik F."/>
            <person name="Keeling P."/>
            <person name="Hampl V."/>
        </authorList>
    </citation>
    <scope>NUCLEOTIDE SEQUENCE</scope>
    <source>
        <strain evidence="1">STM</strain>
    </source>
</reference>
<gene>
    <name evidence="1" type="ORF">EZS27_037907</name>
</gene>
<sequence>NAKRLRSIYQRVLLLCNEERAITQGSFYDLMYVNQYNWKFNRHKQYAFLRKYKNEILLILANFDELSVEIGINIPAHAFELLELPQLEVCIATDLLTGKEEQITFLPDKLVHTSAGAWNGKILKVSC</sequence>
<evidence type="ECO:0000313" key="1">
    <source>
        <dbReference type="EMBL" id="KAA6310868.1"/>
    </source>
</evidence>